<evidence type="ECO:0000256" key="2">
    <source>
        <dbReference type="ARBA" id="ARBA00022475"/>
    </source>
</evidence>
<feature type="domain" description="Cell wall-active antibiotics response LiaF-like C-terminal" evidence="9">
    <location>
        <begin position="398"/>
        <end position="496"/>
    </location>
</feature>
<feature type="region of interest" description="Disordered" evidence="6">
    <location>
        <begin position="146"/>
        <end position="299"/>
    </location>
</feature>
<keyword evidence="5 7" id="KW-0472">Membrane</keyword>
<dbReference type="PANTHER" id="PTHR33885:SF3">
    <property type="entry name" value="PHAGE SHOCK PROTEIN C"/>
    <property type="match status" value="1"/>
</dbReference>
<dbReference type="GO" id="GO:0005886">
    <property type="term" value="C:plasma membrane"/>
    <property type="evidence" value="ECO:0007669"/>
    <property type="project" value="UniProtKB-SubCell"/>
</dbReference>
<keyword evidence="11" id="KW-1185">Reference proteome</keyword>
<dbReference type="InterPro" id="IPR052027">
    <property type="entry name" value="PspC"/>
</dbReference>
<evidence type="ECO:0000313" key="10">
    <source>
        <dbReference type="EMBL" id="PSL03239.1"/>
    </source>
</evidence>
<dbReference type="AlphaFoldDB" id="A0A2P8E1C1"/>
<accession>A0A2P8E1C1</accession>
<dbReference type="PANTHER" id="PTHR33885">
    <property type="entry name" value="PHAGE SHOCK PROTEIN C"/>
    <property type="match status" value="1"/>
</dbReference>
<name>A0A2P8E1C1_9ACTN</name>
<dbReference type="Pfam" id="PF04024">
    <property type="entry name" value="PspC"/>
    <property type="match status" value="1"/>
</dbReference>
<feature type="transmembrane region" description="Helical" evidence="7">
    <location>
        <begin position="100"/>
        <end position="118"/>
    </location>
</feature>
<feature type="transmembrane region" description="Helical" evidence="7">
    <location>
        <begin position="329"/>
        <end position="349"/>
    </location>
</feature>
<evidence type="ECO:0000313" key="11">
    <source>
        <dbReference type="Proteomes" id="UP000243528"/>
    </source>
</evidence>
<feature type="compositionally biased region" description="Low complexity" evidence="6">
    <location>
        <begin position="217"/>
        <end position="256"/>
    </location>
</feature>
<dbReference type="RefSeq" id="WP_165358546.1">
    <property type="nucleotide sequence ID" value="NZ_ML142902.1"/>
</dbReference>
<evidence type="ECO:0000259" key="8">
    <source>
        <dbReference type="Pfam" id="PF04024"/>
    </source>
</evidence>
<comment type="caution">
    <text evidence="10">The sequence shown here is derived from an EMBL/GenBank/DDBJ whole genome shotgun (WGS) entry which is preliminary data.</text>
</comment>
<dbReference type="Proteomes" id="UP000243528">
    <property type="component" value="Unassembled WGS sequence"/>
</dbReference>
<feature type="domain" description="Phage shock protein PspC N-terminal" evidence="8">
    <location>
        <begin position="22"/>
        <end position="78"/>
    </location>
</feature>
<evidence type="ECO:0000256" key="1">
    <source>
        <dbReference type="ARBA" id="ARBA00004162"/>
    </source>
</evidence>
<keyword evidence="2" id="KW-1003">Cell membrane</keyword>
<evidence type="ECO:0000259" key="9">
    <source>
        <dbReference type="Pfam" id="PF09922"/>
    </source>
</evidence>
<gene>
    <name evidence="10" type="ORF">CLV30_108151</name>
</gene>
<dbReference type="InterPro" id="IPR024425">
    <property type="entry name" value="LiaF-like_C"/>
</dbReference>
<evidence type="ECO:0000256" key="4">
    <source>
        <dbReference type="ARBA" id="ARBA00022989"/>
    </source>
</evidence>
<dbReference type="Pfam" id="PF09922">
    <property type="entry name" value="LiaF-like_C"/>
    <property type="match status" value="1"/>
</dbReference>
<reference evidence="10 11" key="1">
    <citation type="submission" date="2018-03" db="EMBL/GenBank/DDBJ databases">
        <title>Genomic Encyclopedia of Archaeal and Bacterial Type Strains, Phase II (KMG-II): from individual species to whole genera.</title>
        <authorList>
            <person name="Goeker M."/>
        </authorList>
    </citation>
    <scope>NUCLEOTIDE SEQUENCE [LARGE SCALE GENOMIC DNA]</scope>
    <source>
        <strain evidence="10 11">DSM 45211</strain>
    </source>
</reference>
<evidence type="ECO:0000256" key="7">
    <source>
        <dbReference type="SAM" id="Phobius"/>
    </source>
</evidence>
<feature type="transmembrane region" description="Helical" evidence="7">
    <location>
        <begin position="48"/>
        <end position="75"/>
    </location>
</feature>
<protein>
    <submittedName>
        <fullName evidence="10">Phage shock protein C (PspC) family protein</fullName>
    </submittedName>
</protein>
<feature type="compositionally biased region" description="Polar residues" evidence="6">
    <location>
        <begin position="201"/>
        <end position="210"/>
    </location>
</feature>
<feature type="transmembrane region" description="Helical" evidence="7">
    <location>
        <begin position="302"/>
        <end position="323"/>
    </location>
</feature>
<evidence type="ECO:0000256" key="3">
    <source>
        <dbReference type="ARBA" id="ARBA00022692"/>
    </source>
</evidence>
<keyword evidence="3 7" id="KW-0812">Transmembrane</keyword>
<dbReference type="InterPro" id="IPR007168">
    <property type="entry name" value="Phageshock_PspC_N"/>
</dbReference>
<feature type="compositionally biased region" description="Pro residues" evidence="6">
    <location>
        <begin position="284"/>
        <end position="295"/>
    </location>
</feature>
<dbReference type="EMBL" id="PYGE01000008">
    <property type="protein sequence ID" value="PSL03239.1"/>
    <property type="molecule type" value="Genomic_DNA"/>
</dbReference>
<organism evidence="10 11">
    <name type="scientific">Haloactinopolyspora alba</name>
    <dbReference type="NCBI Taxonomy" id="648780"/>
    <lineage>
        <taxon>Bacteria</taxon>
        <taxon>Bacillati</taxon>
        <taxon>Actinomycetota</taxon>
        <taxon>Actinomycetes</taxon>
        <taxon>Jiangellales</taxon>
        <taxon>Jiangellaceae</taxon>
        <taxon>Haloactinopolyspora</taxon>
    </lineage>
</organism>
<evidence type="ECO:0000256" key="5">
    <source>
        <dbReference type="ARBA" id="ARBA00023136"/>
    </source>
</evidence>
<proteinExistence type="predicted"/>
<sequence>MTDLPPPSPTQQPPRVSEQFRSLRRSRSDRVVAGVLGGLGRRLGIDPVLLRITTVVLAIFSGIGVLLYSVAWLLIPAEDEDGSVLDHALGRREDRRSGSIPLALGLTLLGVVTASGIIAGSWDSGVLLLLAAAGLFALIRRRDDDDASAGAATPPPEQAGFGAAPATGQPDPSDVRPPGLATEPTTGWRLSGADAARPAAGSQSAPSTTGPVVPGHDAAAADTTHPDTTPAETADASTADASTADASAADANTAAPEHVTAAPANVGPSSGWPEGPDWGISRQPVPPPEPAPAPAPKTRSTLGPLTFCSAIVAVGVLAVQDVYWAAIPVAAYVALPLAVVSVGLLVGTWRGRSRGLIVLGVLLTIMLVPATWASQWDMNDLGSDEMVRFTRPEQIPDNVITRGAGTVNYDLSDLALADGESVTLQVQLGAGDMTVVVPRDADVDVTATLDAGDMVVFGNSQEGVQRSIDTINRGPDGPGGGTITLDLEVGLGDLEVTR</sequence>
<keyword evidence="4 7" id="KW-1133">Transmembrane helix</keyword>
<feature type="transmembrane region" description="Helical" evidence="7">
    <location>
        <begin position="356"/>
        <end position="373"/>
    </location>
</feature>
<feature type="transmembrane region" description="Helical" evidence="7">
    <location>
        <begin position="124"/>
        <end position="139"/>
    </location>
</feature>
<evidence type="ECO:0000256" key="6">
    <source>
        <dbReference type="SAM" id="MobiDB-lite"/>
    </source>
</evidence>
<comment type="subcellular location">
    <subcellularLocation>
        <location evidence="1">Cell membrane</location>
        <topology evidence="1">Single-pass membrane protein</topology>
    </subcellularLocation>
</comment>